<organism evidence="1 2">
    <name type="scientific">Photobacterium ganghwense</name>
    <dbReference type="NCBI Taxonomy" id="320778"/>
    <lineage>
        <taxon>Bacteria</taxon>
        <taxon>Pseudomonadati</taxon>
        <taxon>Pseudomonadota</taxon>
        <taxon>Gammaproteobacteria</taxon>
        <taxon>Vibrionales</taxon>
        <taxon>Vibrionaceae</taxon>
        <taxon>Photobacterium</taxon>
    </lineage>
</organism>
<sequence length="69" mass="7622">MLLNQKREYSTFTTLGDGRGDSLKRLPSSFPASLTGAMSHLGVLGQDGILRRQTYWPGLIGLGIREMRV</sequence>
<evidence type="ECO:0000313" key="2">
    <source>
        <dbReference type="Proteomes" id="UP000035909"/>
    </source>
</evidence>
<dbReference type="EMBL" id="LDOU01000001">
    <property type="protein sequence ID" value="KLV11728.1"/>
    <property type="molecule type" value="Genomic_DNA"/>
</dbReference>
<comment type="caution">
    <text evidence="1">The sequence shown here is derived from an EMBL/GenBank/DDBJ whole genome shotgun (WGS) entry which is preliminary data.</text>
</comment>
<protein>
    <submittedName>
        <fullName evidence="1">Uncharacterized protein</fullName>
    </submittedName>
</protein>
<keyword evidence="2" id="KW-1185">Reference proteome</keyword>
<dbReference type="AlphaFoldDB" id="A0A0J1HJF0"/>
<dbReference type="STRING" id="320778.ABT57_00265"/>
<name>A0A0J1HJF0_9GAMM</name>
<dbReference type="PATRIC" id="fig|320778.3.peg.54"/>
<accession>A0A0J1HJF0</accession>
<dbReference type="Proteomes" id="UP000035909">
    <property type="component" value="Unassembled WGS sequence"/>
</dbReference>
<evidence type="ECO:0000313" key="1">
    <source>
        <dbReference type="EMBL" id="KLV11728.1"/>
    </source>
</evidence>
<gene>
    <name evidence="1" type="ORF">ABT57_00265</name>
</gene>
<proteinExistence type="predicted"/>
<reference evidence="1 2" key="1">
    <citation type="submission" date="2015-05" db="EMBL/GenBank/DDBJ databases">
        <title>Photobacterium galathea sp. nov.</title>
        <authorList>
            <person name="Machado H."/>
            <person name="Gram L."/>
        </authorList>
    </citation>
    <scope>NUCLEOTIDE SEQUENCE [LARGE SCALE GENOMIC DNA]</scope>
    <source>
        <strain evidence="1 2">DSM 22954</strain>
    </source>
</reference>